<dbReference type="InterPro" id="IPR008972">
    <property type="entry name" value="Cupredoxin"/>
</dbReference>
<feature type="compositionally biased region" description="Basic and acidic residues" evidence="2">
    <location>
        <begin position="306"/>
        <end position="322"/>
    </location>
</feature>
<name>Q5N7B3_ORYSJ</name>
<feature type="region of interest" description="Disordered" evidence="2">
    <location>
        <begin position="338"/>
        <end position="365"/>
    </location>
</feature>
<evidence type="ECO:0000313" key="7">
    <source>
        <dbReference type="Proteomes" id="UP000059680"/>
    </source>
</evidence>
<reference evidence="7" key="2">
    <citation type="journal article" date="2005" name="Nature">
        <title>The map-based sequence of the rice genome.</title>
        <authorList>
            <consortium name="International rice genome sequencing project (IRGSP)"/>
            <person name="Matsumoto T."/>
            <person name="Wu J."/>
            <person name="Kanamori H."/>
            <person name="Katayose Y."/>
            <person name="Fujisawa M."/>
            <person name="Namiki N."/>
            <person name="Mizuno H."/>
            <person name="Yamamoto K."/>
            <person name="Antonio B.A."/>
            <person name="Baba T."/>
            <person name="Sakata K."/>
            <person name="Nagamura Y."/>
            <person name="Aoki H."/>
            <person name="Arikawa K."/>
            <person name="Arita K."/>
            <person name="Bito T."/>
            <person name="Chiden Y."/>
            <person name="Fujitsuka N."/>
            <person name="Fukunaka R."/>
            <person name="Hamada M."/>
            <person name="Harada C."/>
            <person name="Hayashi A."/>
            <person name="Hijishita S."/>
            <person name="Honda M."/>
            <person name="Hosokawa S."/>
            <person name="Ichikawa Y."/>
            <person name="Idonuma A."/>
            <person name="Iijima M."/>
            <person name="Ikeda M."/>
            <person name="Ikeno M."/>
            <person name="Ito K."/>
            <person name="Ito S."/>
            <person name="Ito T."/>
            <person name="Ito Y."/>
            <person name="Ito Y."/>
            <person name="Iwabuchi A."/>
            <person name="Kamiya K."/>
            <person name="Karasawa W."/>
            <person name="Kurita K."/>
            <person name="Katagiri S."/>
            <person name="Kikuta A."/>
            <person name="Kobayashi H."/>
            <person name="Kobayashi N."/>
            <person name="Machita K."/>
            <person name="Maehara T."/>
            <person name="Masukawa M."/>
            <person name="Mizubayashi T."/>
            <person name="Mukai Y."/>
            <person name="Nagasaki H."/>
            <person name="Nagata Y."/>
            <person name="Naito S."/>
            <person name="Nakashima M."/>
            <person name="Nakama Y."/>
            <person name="Nakamichi Y."/>
            <person name="Nakamura M."/>
            <person name="Meguro A."/>
            <person name="Negishi M."/>
            <person name="Ohta I."/>
            <person name="Ohta T."/>
            <person name="Okamoto M."/>
            <person name="Ono N."/>
            <person name="Saji S."/>
            <person name="Sakaguchi M."/>
            <person name="Sakai K."/>
            <person name="Shibata M."/>
            <person name="Shimokawa T."/>
            <person name="Song J."/>
            <person name="Takazaki Y."/>
            <person name="Terasawa K."/>
            <person name="Tsugane M."/>
            <person name="Tsuji K."/>
            <person name="Ueda S."/>
            <person name="Waki K."/>
            <person name="Yamagata H."/>
            <person name="Yamamoto M."/>
            <person name="Yamamoto S."/>
            <person name="Yamane H."/>
            <person name="Yoshiki S."/>
            <person name="Yoshihara R."/>
            <person name="Yukawa K."/>
            <person name="Zhong H."/>
            <person name="Yano M."/>
            <person name="Yuan Q."/>
            <person name="Ouyang S."/>
            <person name="Liu J."/>
            <person name="Jones K.M."/>
            <person name="Gansberger K."/>
            <person name="Moffat K."/>
            <person name="Hill J."/>
            <person name="Bera J."/>
            <person name="Fadrosh D."/>
            <person name="Jin S."/>
            <person name="Johri S."/>
            <person name="Kim M."/>
            <person name="Overton L."/>
            <person name="Reardon M."/>
            <person name="Tsitrin T."/>
            <person name="Vuong H."/>
            <person name="Weaver B."/>
            <person name="Ciecko A."/>
            <person name="Tallon L."/>
            <person name="Jackson J."/>
            <person name="Pai G."/>
            <person name="Aken S.V."/>
            <person name="Utterback T."/>
            <person name="Reidmuller S."/>
            <person name="Feldblyum T."/>
            <person name="Hsiao J."/>
            <person name="Zismann V."/>
            <person name="Iobst S."/>
            <person name="de Vazeille A.R."/>
            <person name="Buell C.R."/>
            <person name="Ying K."/>
            <person name="Li Y."/>
            <person name="Lu T."/>
            <person name="Huang Y."/>
            <person name="Zhao Q."/>
            <person name="Feng Q."/>
            <person name="Zhang L."/>
            <person name="Zhu J."/>
            <person name="Weng Q."/>
            <person name="Mu J."/>
            <person name="Lu Y."/>
            <person name="Fan D."/>
            <person name="Liu Y."/>
            <person name="Guan J."/>
            <person name="Zhang Y."/>
            <person name="Yu S."/>
            <person name="Liu X."/>
            <person name="Zhang Y."/>
            <person name="Hong G."/>
            <person name="Han B."/>
            <person name="Choisne N."/>
            <person name="Demange N."/>
            <person name="Orjeda G."/>
            <person name="Samain S."/>
            <person name="Cattolico L."/>
            <person name="Pelletier E."/>
            <person name="Couloux A."/>
            <person name="Segurens B."/>
            <person name="Wincker P."/>
            <person name="D'Hont A."/>
            <person name="Scarpelli C."/>
            <person name="Weissenbach J."/>
            <person name="Salanoubat M."/>
            <person name="Quetier F."/>
            <person name="Yu Y."/>
            <person name="Kim H.R."/>
            <person name="Rambo T."/>
            <person name="Currie J."/>
            <person name="Collura K."/>
            <person name="Luo M."/>
            <person name="Yang T."/>
            <person name="Ammiraju J.S.S."/>
            <person name="Engler F."/>
            <person name="Soderlund C."/>
            <person name="Wing R.A."/>
            <person name="Palmer L.E."/>
            <person name="de la Bastide M."/>
            <person name="Spiegel L."/>
            <person name="Nascimento L."/>
            <person name="Zutavern T."/>
            <person name="O'Shaughnessy A."/>
            <person name="Dike S."/>
            <person name="Dedhia N."/>
            <person name="Preston R."/>
            <person name="Balija V."/>
            <person name="McCombie W.R."/>
            <person name="Chow T."/>
            <person name="Chen H."/>
            <person name="Chung M."/>
            <person name="Chen C."/>
            <person name="Shaw J."/>
            <person name="Wu H."/>
            <person name="Hsiao K."/>
            <person name="Chao Y."/>
            <person name="Chu M."/>
            <person name="Cheng C."/>
            <person name="Hour A."/>
            <person name="Lee P."/>
            <person name="Lin S."/>
            <person name="Lin Y."/>
            <person name="Liou J."/>
            <person name="Liu S."/>
            <person name="Hsing Y."/>
            <person name="Raghuvanshi S."/>
            <person name="Mohanty A."/>
            <person name="Bharti A.K."/>
            <person name="Gaur A."/>
            <person name="Gupta V."/>
            <person name="Kumar D."/>
            <person name="Ravi V."/>
            <person name="Vij S."/>
            <person name="Kapur A."/>
            <person name="Khurana P."/>
            <person name="Khurana P."/>
            <person name="Khurana J.P."/>
            <person name="Tyagi A.K."/>
            <person name="Gaikwad K."/>
            <person name="Singh A."/>
            <person name="Dalal V."/>
            <person name="Srivastava S."/>
            <person name="Dixit A."/>
            <person name="Pal A.K."/>
            <person name="Ghazi I.A."/>
            <person name="Yadav M."/>
            <person name="Pandit A."/>
            <person name="Bhargava A."/>
            <person name="Sureshbabu K."/>
            <person name="Batra K."/>
            <person name="Sharma T.R."/>
            <person name="Mohapatra T."/>
            <person name="Singh N.K."/>
            <person name="Messing J."/>
            <person name="Nelson A.B."/>
            <person name="Fuks G."/>
            <person name="Kavchok S."/>
            <person name="Keizer G."/>
            <person name="Linton E."/>
            <person name="Llaca V."/>
            <person name="Song R."/>
            <person name="Tanyolac B."/>
            <person name="Young S."/>
            <person name="Ho-Il K."/>
            <person name="Hahn J.H."/>
            <person name="Sangsakoo G."/>
            <person name="Vanavichit A."/>
            <person name="de Mattos Luiz.A.T."/>
            <person name="Zimmer P.D."/>
            <person name="Malone G."/>
            <person name="Dellagostin O."/>
            <person name="de Oliveira A.C."/>
            <person name="Bevan M."/>
            <person name="Bancroft I."/>
            <person name="Minx P."/>
            <person name="Cordum H."/>
            <person name="Wilson R."/>
            <person name="Cheng Z."/>
            <person name="Jin W."/>
            <person name="Jiang J."/>
            <person name="Leong S.A."/>
            <person name="Iwama H."/>
            <person name="Gojobori T."/>
            <person name="Itoh T."/>
            <person name="Niimura Y."/>
            <person name="Fujii Y."/>
            <person name="Habara T."/>
            <person name="Sakai H."/>
            <person name="Sato Y."/>
            <person name="Wilson G."/>
            <person name="Kumar K."/>
            <person name="McCouch S."/>
            <person name="Juretic N."/>
            <person name="Hoen D."/>
            <person name="Wright S."/>
            <person name="Bruskiewich R."/>
            <person name="Bureau T."/>
            <person name="Miyao A."/>
            <person name="Hirochika H."/>
            <person name="Nishikawa T."/>
            <person name="Kadowaki K."/>
            <person name="Sugiura M."/>
            <person name="Burr B."/>
            <person name="Sasaki T."/>
        </authorList>
    </citation>
    <scope>NUCLEOTIDE SEQUENCE [LARGE SCALE GENOMIC DNA]</scope>
    <source>
        <strain evidence="7">cv. Nipponbare</strain>
    </source>
</reference>
<accession>Q5N7B3</accession>
<keyword evidence="8" id="KW-1267">Proteomics identification</keyword>
<dbReference type="HOGENOM" id="CLU_466455_0_0_1"/>
<reference evidence="6" key="3">
    <citation type="journal article" date="2013" name="Plant Cell Physiol.">
        <title>Rice Annotation Project Database (RAP-DB): an integrative and interactive database for rice genomics.</title>
        <authorList>
            <person name="Sakai H."/>
            <person name="Lee S.S."/>
            <person name="Tanaka T."/>
            <person name="Numa H."/>
            <person name="Kim J."/>
            <person name="Kawahara Y."/>
            <person name="Wakimoto H."/>
            <person name="Yang C.C."/>
            <person name="Iwamoto M."/>
            <person name="Abe T."/>
            <person name="Yamada Y."/>
            <person name="Muto A."/>
            <person name="Inokuchi H."/>
            <person name="Ikemura T."/>
            <person name="Matsumoto T."/>
            <person name="Sasaki T."/>
            <person name="Itoh T."/>
        </authorList>
    </citation>
    <scope>NUCLEOTIDE SEQUENCE</scope>
</reference>
<dbReference type="EMBL" id="AK061816">
    <property type="protein sequence ID" value="BAG88126.1"/>
    <property type="molecule type" value="mRNA"/>
</dbReference>
<feature type="compositionally biased region" description="Basic residues" evidence="2">
    <location>
        <begin position="291"/>
        <end position="305"/>
    </location>
</feature>
<evidence type="ECO:0000259" key="4">
    <source>
        <dbReference type="Pfam" id="PF07732"/>
    </source>
</evidence>
<keyword evidence="7" id="KW-1185">Reference proteome</keyword>
<comment type="similarity">
    <text evidence="1">Belongs to the multicopper oxidase family.</text>
</comment>
<protein>
    <submittedName>
        <fullName evidence="6">Os01g0850700 protein</fullName>
    </submittedName>
    <submittedName>
        <fullName evidence="5">cDNA clone:001-040-B06, full insert sequence</fullName>
    </submittedName>
</protein>
<feature type="region of interest" description="Disordered" evidence="2">
    <location>
        <begin position="246"/>
        <end position="265"/>
    </location>
</feature>
<dbReference type="Proteomes" id="UP000059680">
    <property type="component" value="Chromosome 1"/>
</dbReference>
<dbReference type="CDD" id="cd13849">
    <property type="entry name" value="CuRO_1_LCC_plant"/>
    <property type="match status" value="1"/>
</dbReference>
<dbReference type="SUPFAM" id="SSF49503">
    <property type="entry name" value="Cupredoxins"/>
    <property type="match status" value="2"/>
</dbReference>
<sequence length="516" mass="57311">MVIPWCSSMMRLLWFLFALLLARSVADAATANYTFTVESMRVSRLCNSTDIIAVNGLLPGPMIEVNEGDAVAVEVINGSPYNLTIHWHGILQLLTPWADGPSMVTQCPIQPNSSYTYRFNVTGQEGTLWWHAHSSFLRATVYGALIIRPRNGSAYPFPAPDQEVPIVLGEWWSRNVVDIESDAVSSGQLPRESDAFTVNGVTGELYQCATQHDGATPGHQRWTQHAPLLQGGRPRVHRRGRRRVLHRQLHHGHARARAGAHRGRAHGHQRVGRQLLHGGAGVRQPVSDHHGRNRRHHRHGHRALQHHVDQEKRDARHAHHAPELRLRDGQRLLLRAEGPAVSQRAGRADQGGREHDHRAGPRPAAVRLHTEQLLGEIRRGGDERRVVPPPVADVPPGGAVQPHAGGVHRRLPGRPAAERHADGRGDQGAEAQVQLDGGDRAAEPDRLPVGEPPDPPPRLQLLRAGPGPRQLHAGQRERLQPRRPGFAQHPRRADRRLGRHPFRCQQSRHVVLPLPP</sequence>
<feature type="chain" id="PRO_5013532098" evidence="3">
    <location>
        <begin position="29"/>
        <end position="516"/>
    </location>
</feature>
<dbReference type="PANTHER" id="PTHR11709:SF109">
    <property type="entry name" value="LACCASE-7"/>
    <property type="match status" value="1"/>
</dbReference>
<dbReference type="Gene3D" id="2.60.40.420">
    <property type="entry name" value="Cupredoxins - blue copper proteins"/>
    <property type="match status" value="1"/>
</dbReference>
<evidence type="ECO:0007829" key="8">
    <source>
        <dbReference type="PeptideAtlas" id="Q5N7B3"/>
    </source>
</evidence>
<dbReference type="Pfam" id="PF07732">
    <property type="entry name" value="Cu-oxidase_3"/>
    <property type="match status" value="1"/>
</dbReference>
<gene>
    <name evidence="6" type="ordered locus">Os01g0850700</name>
    <name evidence="6" type="ORF">OSNPB_010850700</name>
</gene>
<dbReference type="EMBL" id="AP014957">
    <property type="protein sequence ID" value="BAS75244.1"/>
    <property type="molecule type" value="Genomic_DNA"/>
</dbReference>
<reference evidence="6 7" key="4">
    <citation type="journal article" date="2013" name="Rice">
        <title>Improvement of the Oryza sativa Nipponbare reference genome using next generation sequence and optical map data.</title>
        <authorList>
            <person name="Kawahara Y."/>
            <person name="de la Bastide M."/>
            <person name="Hamilton J.P."/>
            <person name="Kanamori H."/>
            <person name="McCombie W.R."/>
            <person name="Ouyang S."/>
            <person name="Schwartz D.C."/>
            <person name="Tanaka T."/>
            <person name="Wu J."/>
            <person name="Zhou S."/>
            <person name="Childs K.L."/>
            <person name="Davidson R.M."/>
            <person name="Lin H."/>
            <person name="Quesada-Ocampo L."/>
            <person name="Vaillancourt B."/>
            <person name="Sakai H."/>
            <person name="Lee S.S."/>
            <person name="Kim J."/>
            <person name="Numa H."/>
            <person name="Itoh T."/>
            <person name="Buell C.R."/>
            <person name="Matsumoto T."/>
        </authorList>
    </citation>
    <scope>NUCLEOTIDE SEQUENCE [LARGE SCALE GENOMIC DNA]</scope>
    <source>
        <strain evidence="7">cv. Nipponbare</strain>
    </source>
</reference>
<dbReference type="PANTHER" id="PTHR11709">
    <property type="entry name" value="MULTI-COPPER OXIDASE"/>
    <property type="match status" value="1"/>
</dbReference>
<proteinExistence type="evidence at protein level"/>
<dbReference type="AlphaFoldDB" id="Q5N7B3"/>
<dbReference type="InterPro" id="IPR045087">
    <property type="entry name" value="Cu-oxidase_fam"/>
</dbReference>
<keyword evidence="3" id="KW-0732">Signal</keyword>
<feature type="compositionally biased region" description="Basic residues" evidence="2">
    <location>
        <begin position="489"/>
        <end position="501"/>
    </location>
</feature>
<evidence type="ECO:0000256" key="3">
    <source>
        <dbReference type="SAM" id="SignalP"/>
    </source>
</evidence>
<feature type="region of interest" description="Disordered" evidence="2">
    <location>
        <begin position="377"/>
        <end position="501"/>
    </location>
</feature>
<evidence type="ECO:0000256" key="1">
    <source>
        <dbReference type="ARBA" id="ARBA00010609"/>
    </source>
</evidence>
<dbReference type="ExpressionAtlas" id="Q5N7B3">
    <property type="expression patterns" value="baseline and differential"/>
</dbReference>
<reference evidence="5" key="1">
    <citation type="journal article" date="2003" name="Science">
        <title>Collection, Mapping, and Annotation of Over 28,000 cDNA Clones from japonica Rice.</title>
        <authorList>
            <person name="Kikuchi S."/>
            <person name="Satoh K."/>
            <person name="Nagata T."/>
            <person name="Kawagashira N."/>
            <person name="Doi K."/>
            <person name="Kishimoto N."/>
            <person name="Yazaki J."/>
            <person name="Ishikawa M."/>
            <person name="Yamada H."/>
            <person name="Ooka H."/>
            <person name="Hotta I."/>
            <person name="Kojima K."/>
            <person name="Namiki T."/>
            <person name="Ohneda E."/>
            <person name="Yahagi W."/>
            <person name="Suzuki K."/>
            <person name="Li C."/>
            <person name="Ohtsuki K."/>
            <person name="Shishiki T."/>
            <person name="Otomo Y."/>
            <person name="Murakami K."/>
            <person name="Iida Y."/>
            <person name="Sugano S."/>
            <person name="Fujimura T."/>
            <person name="Suzuki Y."/>
            <person name="Tsunoda Y."/>
            <person name="Kurosaki T."/>
            <person name="Kodama T."/>
            <person name="Masuda H."/>
            <person name="Kobayashi M."/>
            <person name="Xie Q."/>
            <person name="Lu M."/>
            <person name="Narikawa R."/>
            <person name="Sugiyama A."/>
            <person name="Mizuno K."/>
            <person name="Yokomizo S."/>
            <person name="Niikura J."/>
            <person name="Ikeda R."/>
            <person name="Ishibiki J."/>
            <person name="Kawamata M."/>
            <person name="Yoshimura A."/>
            <person name="Miura J."/>
            <person name="Kusumegi T."/>
            <person name="Oka M."/>
            <person name="Ryu R."/>
            <person name="Ueda M."/>
            <person name="Matsubara K."/>
            <person name="Kawai J."/>
            <person name="Carninci P."/>
            <person name="Adachi J."/>
            <person name="Aizawa K."/>
            <person name="Arakawa T."/>
            <person name="Fukuda S."/>
            <person name="Hara A."/>
            <person name="Hashidume W."/>
            <person name="Hayatsu N."/>
            <person name="Imotani K."/>
            <person name="Ishii Y."/>
            <person name="Itoh M."/>
            <person name="Kagawa I."/>
            <person name="Kondo S."/>
            <person name="Konno H."/>
            <person name="Miyazaki A."/>
            <person name="Osato N."/>
            <person name="Ota Y."/>
            <person name="Saito R."/>
            <person name="Sasaki D."/>
            <person name="Sato K."/>
            <person name="Shibata K."/>
            <person name="Shinagawa A."/>
            <person name="Shiraki T."/>
            <person name="Yoshino M."/>
            <person name="Hayashizaki Y."/>
        </authorList>
    </citation>
    <scope>NUCLEOTIDE SEQUENCE</scope>
</reference>
<evidence type="ECO:0000313" key="5">
    <source>
        <dbReference type="EMBL" id="BAG88126.1"/>
    </source>
</evidence>
<feature type="domain" description="Plastocyanin-like" evidence="4">
    <location>
        <begin position="37"/>
        <end position="151"/>
    </location>
</feature>
<evidence type="ECO:0000313" key="6">
    <source>
        <dbReference type="EMBL" id="BAS75244.1"/>
    </source>
</evidence>
<feature type="compositionally biased region" description="Basic and acidic residues" evidence="2">
    <location>
        <begin position="346"/>
        <end position="359"/>
    </location>
</feature>
<organism evidence="6 7">
    <name type="scientific">Oryza sativa subsp. japonica</name>
    <name type="common">Rice</name>
    <dbReference type="NCBI Taxonomy" id="39947"/>
    <lineage>
        <taxon>Eukaryota</taxon>
        <taxon>Viridiplantae</taxon>
        <taxon>Streptophyta</taxon>
        <taxon>Embryophyta</taxon>
        <taxon>Tracheophyta</taxon>
        <taxon>Spermatophyta</taxon>
        <taxon>Magnoliopsida</taxon>
        <taxon>Liliopsida</taxon>
        <taxon>Poales</taxon>
        <taxon>Poaceae</taxon>
        <taxon>BOP clade</taxon>
        <taxon>Oryzoideae</taxon>
        <taxon>Oryzeae</taxon>
        <taxon>Oryzinae</taxon>
        <taxon>Oryza</taxon>
        <taxon>Oryza sativa</taxon>
    </lineage>
</organism>
<dbReference type="GO" id="GO:0005507">
    <property type="term" value="F:copper ion binding"/>
    <property type="evidence" value="ECO:0007669"/>
    <property type="project" value="InterPro"/>
</dbReference>
<dbReference type="InterPro" id="IPR011707">
    <property type="entry name" value="Cu-oxidase-like_N"/>
</dbReference>
<feature type="compositionally biased region" description="Basic and acidic residues" evidence="2">
    <location>
        <begin position="437"/>
        <end position="448"/>
    </location>
</feature>
<feature type="signal peptide" evidence="3">
    <location>
        <begin position="1"/>
        <end position="28"/>
    </location>
</feature>
<feature type="compositionally biased region" description="Basic and acidic residues" evidence="2">
    <location>
        <begin position="377"/>
        <end position="386"/>
    </location>
</feature>
<feature type="region of interest" description="Disordered" evidence="2">
    <location>
        <begin position="278"/>
        <end position="322"/>
    </location>
</feature>
<evidence type="ECO:0000256" key="2">
    <source>
        <dbReference type="SAM" id="MobiDB-lite"/>
    </source>
</evidence>
<reference evidence="6" key="5">
    <citation type="submission" date="2015-10" db="EMBL/GenBank/DDBJ databases">
        <authorList>
            <person name="Sakai H."/>
            <person name="Kawahara Y."/>
            <person name="Matsumoto T."/>
            <person name="Buell C.R."/>
            <person name="Itoh T."/>
        </authorList>
    </citation>
    <scope>NUCLEOTIDE SEQUENCE</scope>
</reference>
<dbReference type="Gramene" id="Os01t0850700-01">
    <property type="protein sequence ID" value="Os01t0850700-01"/>
    <property type="gene ID" value="Os01g0850700"/>
</dbReference>
<dbReference type="InterPro" id="IPR034288">
    <property type="entry name" value="CuRO_1_LCC"/>
</dbReference>
<feature type="compositionally biased region" description="Basic and acidic residues" evidence="2">
    <location>
        <begin position="416"/>
        <end position="427"/>
    </location>
</feature>